<evidence type="ECO:0000313" key="2">
    <source>
        <dbReference type="EMBL" id="PTB78480.1"/>
    </source>
</evidence>
<evidence type="ECO:0000256" key="1">
    <source>
        <dbReference type="SAM" id="MobiDB-lite"/>
    </source>
</evidence>
<organism evidence="2 3">
    <name type="scientific">Trichoderma longibrachiatum ATCC 18648</name>
    <dbReference type="NCBI Taxonomy" id="983965"/>
    <lineage>
        <taxon>Eukaryota</taxon>
        <taxon>Fungi</taxon>
        <taxon>Dikarya</taxon>
        <taxon>Ascomycota</taxon>
        <taxon>Pezizomycotina</taxon>
        <taxon>Sordariomycetes</taxon>
        <taxon>Hypocreomycetidae</taxon>
        <taxon>Hypocreales</taxon>
        <taxon>Hypocreaceae</taxon>
        <taxon>Trichoderma</taxon>
    </lineage>
</organism>
<proteinExistence type="predicted"/>
<dbReference type="Proteomes" id="UP000240760">
    <property type="component" value="Unassembled WGS sequence"/>
</dbReference>
<dbReference type="AlphaFoldDB" id="A0A2T4CAA2"/>
<gene>
    <name evidence="2" type="ORF">M440DRAFT_1399624</name>
</gene>
<protein>
    <submittedName>
        <fullName evidence="2">Uncharacterized protein</fullName>
    </submittedName>
</protein>
<dbReference type="EMBL" id="KZ679129">
    <property type="protein sequence ID" value="PTB78480.1"/>
    <property type="molecule type" value="Genomic_DNA"/>
</dbReference>
<evidence type="ECO:0000313" key="3">
    <source>
        <dbReference type="Proteomes" id="UP000240760"/>
    </source>
</evidence>
<name>A0A2T4CAA2_TRILO</name>
<keyword evidence="3" id="KW-1185">Reference proteome</keyword>
<feature type="region of interest" description="Disordered" evidence="1">
    <location>
        <begin position="15"/>
        <end position="56"/>
    </location>
</feature>
<reference evidence="2 3" key="1">
    <citation type="submission" date="2016-07" db="EMBL/GenBank/DDBJ databases">
        <title>Multiple horizontal gene transfer events from other fungi enriched the ability of initially mycotrophic Trichoderma (Ascomycota) to feed on dead plant biomass.</title>
        <authorList>
            <consortium name="DOE Joint Genome Institute"/>
            <person name="Aerts A."/>
            <person name="Atanasova L."/>
            <person name="Chenthamara K."/>
            <person name="Zhang J."/>
            <person name="Grujic M."/>
            <person name="Henrissat B."/>
            <person name="Kuo A."/>
            <person name="Salamov A."/>
            <person name="Lipzen A."/>
            <person name="Labutti K."/>
            <person name="Barry K."/>
            <person name="Miao Y."/>
            <person name="Rahimi M.J."/>
            <person name="Shen Q."/>
            <person name="Grigoriev I.V."/>
            <person name="Kubicek C.P."/>
            <person name="Druzhinina I.S."/>
        </authorList>
    </citation>
    <scope>NUCLEOTIDE SEQUENCE [LARGE SCALE GENOMIC DNA]</scope>
    <source>
        <strain evidence="2 3">ATCC 18648</strain>
    </source>
</reference>
<accession>A0A2T4CAA2</accession>
<sequence length="56" mass="6112">MVCRRQQSSLCAERLPPRPMTRSIGPLRRSDTVSGVEDGPSSNHVAPLGIERLSLP</sequence>